<keyword evidence="6" id="KW-0808">Transferase</keyword>
<feature type="domain" description="RING-type" evidence="15">
    <location>
        <begin position="179"/>
        <end position="313"/>
    </location>
</feature>
<dbReference type="Gene3D" id="3.30.40.10">
    <property type="entry name" value="Zinc/RING finger domain, C3HC4 (zinc finger)"/>
    <property type="match status" value="1"/>
</dbReference>
<evidence type="ECO:0000256" key="13">
    <source>
        <dbReference type="SAM" id="MobiDB-lite"/>
    </source>
</evidence>
<dbReference type="InterPro" id="IPR018957">
    <property type="entry name" value="Znf_C3HC4_RING-type"/>
</dbReference>
<evidence type="ECO:0000256" key="1">
    <source>
        <dbReference type="ARBA" id="ARBA00001798"/>
    </source>
</evidence>
<keyword evidence="7" id="KW-0479">Metal-binding</keyword>
<evidence type="ECO:0000313" key="16">
    <source>
        <dbReference type="EMBL" id="KAH9326152.1"/>
    </source>
</evidence>
<dbReference type="PANTHER" id="PTHR11685">
    <property type="entry name" value="RBR FAMILY RING FINGER AND IBR DOMAIN-CONTAINING"/>
    <property type="match status" value="1"/>
</dbReference>
<evidence type="ECO:0000313" key="17">
    <source>
        <dbReference type="Proteomes" id="UP000824469"/>
    </source>
</evidence>
<dbReference type="InterPro" id="IPR013083">
    <property type="entry name" value="Znf_RING/FYVE/PHD"/>
</dbReference>
<dbReference type="SUPFAM" id="SSF57850">
    <property type="entry name" value="RING/U-box"/>
    <property type="match status" value="2"/>
</dbReference>
<dbReference type="InterPro" id="IPR031127">
    <property type="entry name" value="E3_UB_ligase_RBR"/>
</dbReference>
<evidence type="ECO:0000259" key="14">
    <source>
        <dbReference type="PROSITE" id="PS50089"/>
    </source>
</evidence>
<comment type="function">
    <text evidence="3">Might act as an E3 ubiquitin-protein ligase, or as part of E3 complex, which accepts ubiquitin from specific E2 ubiquitin-conjugating enzymes and then transfers it to substrates.</text>
</comment>
<accession>A0AA38LLW2</accession>
<sequence length="313" mass="35641">MRLKIIDKFPCLALSISPKQEDKDEAQDHWEGVQVQEPTSSYGWGGNSPSPPLPGLYVWRGWLEIWILEDGPKPRAVCLCEVRCGVGTAIEASNDDFALHIQLQQVLPLSEYTFAYELQLAEIISFSSASNQRDEHFQTDNDPPKQVEYRGGGERRKGKEVDSGLEWLEYCYKTSESVHEELCGICFEDSLPEMFEGLNCLHRYCHSCMTRFIHSRIADRKPQIYCPHDSCGEALTPQECAYFIPAEIFDARSALNLEAQIADCDKVHCPFPDCSALLVKEETEMSMLSVECCFCNRMFCLRCKVPWHADLDC</sequence>
<evidence type="ECO:0000256" key="9">
    <source>
        <dbReference type="ARBA" id="ARBA00022771"/>
    </source>
</evidence>
<dbReference type="Proteomes" id="UP000824469">
    <property type="component" value="Unassembled WGS sequence"/>
</dbReference>
<evidence type="ECO:0000259" key="15">
    <source>
        <dbReference type="PROSITE" id="PS51873"/>
    </source>
</evidence>
<feature type="domain" description="RING-type" evidence="14">
    <location>
        <begin position="183"/>
        <end position="230"/>
    </location>
</feature>
<organism evidence="16 17">
    <name type="scientific">Taxus chinensis</name>
    <name type="common">Chinese yew</name>
    <name type="synonym">Taxus wallichiana var. chinensis</name>
    <dbReference type="NCBI Taxonomy" id="29808"/>
    <lineage>
        <taxon>Eukaryota</taxon>
        <taxon>Viridiplantae</taxon>
        <taxon>Streptophyta</taxon>
        <taxon>Embryophyta</taxon>
        <taxon>Tracheophyta</taxon>
        <taxon>Spermatophyta</taxon>
        <taxon>Pinopsida</taxon>
        <taxon>Pinidae</taxon>
        <taxon>Conifers II</taxon>
        <taxon>Cupressales</taxon>
        <taxon>Taxaceae</taxon>
        <taxon>Taxus</taxon>
    </lineage>
</organism>
<reference evidence="16 17" key="1">
    <citation type="journal article" date="2021" name="Nat. Plants">
        <title>The Taxus genome provides insights into paclitaxel biosynthesis.</title>
        <authorList>
            <person name="Xiong X."/>
            <person name="Gou J."/>
            <person name="Liao Q."/>
            <person name="Li Y."/>
            <person name="Zhou Q."/>
            <person name="Bi G."/>
            <person name="Li C."/>
            <person name="Du R."/>
            <person name="Wang X."/>
            <person name="Sun T."/>
            <person name="Guo L."/>
            <person name="Liang H."/>
            <person name="Lu P."/>
            <person name="Wu Y."/>
            <person name="Zhang Z."/>
            <person name="Ro D.K."/>
            <person name="Shang Y."/>
            <person name="Huang S."/>
            <person name="Yan J."/>
        </authorList>
    </citation>
    <scope>NUCLEOTIDE SEQUENCE [LARGE SCALE GENOMIC DNA]</scope>
    <source>
        <strain evidence="16">Ta-2019</strain>
    </source>
</reference>
<proteinExistence type="inferred from homology"/>
<evidence type="ECO:0000256" key="5">
    <source>
        <dbReference type="ARBA" id="ARBA00012251"/>
    </source>
</evidence>
<dbReference type="Pfam" id="PF00097">
    <property type="entry name" value="zf-C3HC4"/>
    <property type="match status" value="1"/>
</dbReference>
<evidence type="ECO:0000256" key="7">
    <source>
        <dbReference type="ARBA" id="ARBA00022723"/>
    </source>
</evidence>
<dbReference type="InterPro" id="IPR017907">
    <property type="entry name" value="Znf_RING_CS"/>
</dbReference>
<keyword evidence="10" id="KW-0833">Ubl conjugation pathway</keyword>
<feature type="region of interest" description="Disordered" evidence="13">
    <location>
        <begin position="134"/>
        <end position="156"/>
    </location>
</feature>
<evidence type="ECO:0000256" key="10">
    <source>
        <dbReference type="ARBA" id="ARBA00022786"/>
    </source>
</evidence>
<comment type="catalytic activity">
    <reaction evidence="1">
        <text>[E2 ubiquitin-conjugating enzyme]-S-ubiquitinyl-L-cysteine + [acceptor protein]-L-lysine = [E2 ubiquitin-conjugating enzyme]-L-cysteine + [acceptor protein]-N(6)-ubiquitinyl-L-lysine.</text>
        <dbReference type="EC" id="2.3.2.31"/>
    </reaction>
</comment>
<dbReference type="PROSITE" id="PS51873">
    <property type="entry name" value="TRIAD"/>
    <property type="match status" value="1"/>
</dbReference>
<keyword evidence="9 12" id="KW-0863">Zinc-finger</keyword>
<dbReference type="GO" id="GO:0061630">
    <property type="term" value="F:ubiquitin protein ligase activity"/>
    <property type="evidence" value="ECO:0007669"/>
    <property type="project" value="UniProtKB-EC"/>
</dbReference>
<evidence type="ECO:0000256" key="4">
    <source>
        <dbReference type="ARBA" id="ARBA00005884"/>
    </source>
</evidence>
<dbReference type="EMBL" id="JAHRHJ020000002">
    <property type="protein sequence ID" value="KAH9326152.1"/>
    <property type="molecule type" value="Genomic_DNA"/>
</dbReference>
<comment type="similarity">
    <text evidence="4">Belongs to the RBR family. Ariadne subfamily.</text>
</comment>
<dbReference type="InterPro" id="IPR002867">
    <property type="entry name" value="IBR_dom"/>
</dbReference>
<dbReference type="AlphaFoldDB" id="A0AA38LLW2"/>
<dbReference type="CDD" id="cd22582">
    <property type="entry name" value="BRcat_RBR_unk"/>
    <property type="match status" value="1"/>
</dbReference>
<evidence type="ECO:0000256" key="2">
    <source>
        <dbReference type="ARBA" id="ARBA00001947"/>
    </source>
</evidence>
<dbReference type="GO" id="GO:0016567">
    <property type="term" value="P:protein ubiquitination"/>
    <property type="evidence" value="ECO:0007669"/>
    <property type="project" value="InterPro"/>
</dbReference>
<dbReference type="InterPro" id="IPR001841">
    <property type="entry name" value="Znf_RING"/>
</dbReference>
<dbReference type="PROSITE" id="PS00518">
    <property type="entry name" value="ZF_RING_1"/>
    <property type="match status" value="1"/>
</dbReference>
<evidence type="ECO:0000256" key="12">
    <source>
        <dbReference type="PROSITE-ProRule" id="PRU00175"/>
    </source>
</evidence>
<comment type="cofactor">
    <cofactor evidence="2">
        <name>Zn(2+)</name>
        <dbReference type="ChEBI" id="CHEBI:29105"/>
    </cofactor>
</comment>
<evidence type="ECO:0000256" key="6">
    <source>
        <dbReference type="ARBA" id="ARBA00022679"/>
    </source>
</evidence>
<evidence type="ECO:0000256" key="8">
    <source>
        <dbReference type="ARBA" id="ARBA00022737"/>
    </source>
</evidence>
<evidence type="ECO:0000256" key="11">
    <source>
        <dbReference type="ARBA" id="ARBA00022833"/>
    </source>
</evidence>
<dbReference type="InterPro" id="IPR044066">
    <property type="entry name" value="TRIAD_supradom"/>
</dbReference>
<dbReference type="PROSITE" id="PS50089">
    <property type="entry name" value="ZF_RING_2"/>
    <property type="match status" value="1"/>
</dbReference>
<dbReference type="SMART" id="SM00647">
    <property type="entry name" value="IBR"/>
    <property type="match status" value="1"/>
</dbReference>
<comment type="caution">
    <text evidence="16">The sequence shown here is derived from an EMBL/GenBank/DDBJ whole genome shotgun (WGS) entry which is preliminary data.</text>
</comment>
<dbReference type="EC" id="2.3.2.31" evidence="5"/>
<keyword evidence="11" id="KW-0862">Zinc</keyword>
<keyword evidence="8" id="KW-0677">Repeat</keyword>
<dbReference type="GO" id="GO:0008270">
    <property type="term" value="F:zinc ion binding"/>
    <property type="evidence" value="ECO:0007669"/>
    <property type="project" value="UniProtKB-KW"/>
</dbReference>
<name>A0AA38LLW2_TAXCH</name>
<keyword evidence="17" id="KW-1185">Reference proteome</keyword>
<protein>
    <recommendedName>
        <fullName evidence="5">RBR-type E3 ubiquitin transferase</fullName>
        <ecNumber evidence="5">2.3.2.31</ecNumber>
    </recommendedName>
</protein>
<evidence type="ECO:0000256" key="3">
    <source>
        <dbReference type="ARBA" id="ARBA00003976"/>
    </source>
</evidence>
<gene>
    <name evidence="16" type="ORF">KI387_006330</name>
</gene>
<dbReference type="Pfam" id="PF01485">
    <property type="entry name" value="IBR"/>
    <property type="match status" value="1"/>
</dbReference>